<comment type="subcellular location">
    <subcellularLocation>
        <location evidence="1">Cell membrane</location>
        <topology evidence="1">Multi-pass membrane protein</topology>
    </subcellularLocation>
</comment>
<evidence type="ECO:0000256" key="8">
    <source>
        <dbReference type="SAM" id="Phobius"/>
    </source>
</evidence>
<accession>A0A1J5RMU7</accession>
<feature type="transmembrane region" description="Helical" evidence="8">
    <location>
        <begin position="20"/>
        <end position="36"/>
    </location>
</feature>
<sequence>MRTLLSDADFRAGMRDLRGAGLGISAWGLVTGVAMVKSGLGLWPALAITLFVYAGSAQLAALPLISAGAPLLLVLGAAACTNLRFVVFGAQLRPYLESLPRGLRTLGGYMNGDVVIVTLLRRHPVADGSDAQRRYFFGAAAANWLFWQVPSLSGVILANQFPDRWNVGFAGTLALLAIVLGLLADRATAGVIVLASSLSTLLFWLPLRLNLVVAIALSLLAGMAWDAWLQSRIGERP</sequence>
<proteinExistence type="inferred from homology"/>
<feature type="transmembrane region" description="Helical" evidence="8">
    <location>
        <begin position="135"/>
        <end position="158"/>
    </location>
</feature>
<organism evidence="9">
    <name type="scientific">mine drainage metagenome</name>
    <dbReference type="NCBI Taxonomy" id="410659"/>
    <lineage>
        <taxon>unclassified sequences</taxon>
        <taxon>metagenomes</taxon>
        <taxon>ecological metagenomes</taxon>
    </lineage>
</organism>
<evidence type="ECO:0000256" key="7">
    <source>
        <dbReference type="ARBA" id="ARBA00023136"/>
    </source>
</evidence>
<keyword evidence="6 8" id="KW-1133">Transmembrane helix</keyword>
<gene>
    <name evidence="9" type="ORF">GALL_246280</name>
</gene>
<dbReference type="PANTHER" id="PTHR34979">
    <property type="entry name" value="INNER MEMBRANE PROTEIN YGAZ"/>
    <property type="match status" value="1"/>
</dbReference>
<keyword evidence="4" id="KW-1003">Cell membrane</keyword>
<keyword evidence="3" id="KW-0813">Transport</keyword>
<feature type="transmembrane region" description="Helical" evidence="8">
    <location>
        <begin position="164"/>
        <end position="183"/>
    </location>
</feature>
<protein>
    <submittedName>
        <fullName evidence="9">AzlC protein</fullName>
    </submittedName>
</protein>
<evidence type="ECO:0000256" key="3">
    <source>
        <dbReference type="ARBA" id="ARBA00022448"/>
    </source>
</evidence>
<dbReference type="AlphaFoldDB" id="A0A1J5RMU7"/>
<evidence type="ECO:0000256" key="5">
    <source>
        <dbReference type="ARBA" id="ARBA00022692"/>
    </source>
</evidence>
<reference evidence="9" key="1">
    <citation type="submission" date="2016-10" db="EMBL/GenBank/DDBJ databases">
        <title>Sequence of Gallionella enrichment culture.</title>
        <authorList>
            <person name="Poehlein A."/>
            <person name="Muehling M."/>
            <person name="Daniel R."/>
        </authorList>
    </citation>
    <scope>NUCLEOTIDE SEQUENCE</scope>
</reference>
<dbReference type="GO" id="GO:0005886">
    <property type="term" value="C:plasma membrane"/>
    <property type="evidence" value="ECO:0007669"/>
    <property type="project" value="UniProtKB-SubCell"/>
</dbReference>
<keyword evidence="5 8" id="KW-0812">Transmembrane</keyword>
<name>A0A1J5RMU7_9ZZZZ</name>
<evidence type="ECO:0000256" key="1">
    <source>
        <dbReference type="ARBA" id="ARBA00004651"/>
    </source>
</evidence>
<keyword evidence="7 8" id="KW-0472">Membrane</keyword>
<evidence type="ECO:0000256" key="4">
    <source>
        <dbReference type="ARBA" id="ARBA00022475"/>
    </source>
</evidence>
<comment type="caution">
    <text evidence="9">The sequence shown here is derived from an EMBL/GenBank/DDBJ whole genome shotgun (WGS) entry which is preliminary data.</text>
</comment>
<evidence type="ECO:0000313" key="9">
    <source>
        <dbReference type="EMBL" id="OIQ93388.1"/>
    </source>
</evidence>
<evidence type="ECO:0000256" key="6">
    <source>
        <dbReference type="ARBA" id="ARBA00022989"/>
    </source>
</evidence>
<dbReference type="GO" id="GO:1903785">
    <property type="term" value="P:L-valine transmembrane transport"/>
    <property type="evidence" value="ECO:0007669"/>
    <property type="project" value="TreeGrafter"/>
</dbReference>
<evidence type="ECO:0000256" key="2">
    <source>
        <dbReference type="ARBA" id="ARBA00010735"/>
    </source>
</evidence>
<dbReference type="Pfam" id="PF03591">
    <property type="entry name" value="AzlC"/>
    <property type="match status" value="1"/>
</dbReference>
<comment type="similarity">
    <text evidence="2">Belongs to the AzlC family.</text>
</comment>
<dbReference type="EMBL" id="MLJW01000208">
    <property type="protein sequence ID" value="OIQ93388.1"/>
    <property type="molecule type" value="Genomic_DNA"/>
</dbReference>
<feature type="transmembrane region" description="Helical" evidence="8">
    <location>
        <begin position="211"/>
        <end position="229"/>
    </location>
</feature>
<dbReference type="InterPro" id="IPR011606">
    <property type="entry name" value="Brnchd-chn_aa_trnsp_permease"/>
</dbReference>
<dbReference type="PANTHER" id="PTHR34979:SF1">
    <property type="entry name" value="INNER MEMBRANE PROTEIN YGAZ"/>
    <property type="match status" value="1"/>
</dbReference>